<evidence type="ECO:0000313" key="2">
    <source>
        <dbReference type="EMBL" id="GAA1685731.1"/>
    </source>
</evidence>
<keyword evidence="1" id="KW-0812">Transmembrane</keyword>
<evidence type="ECO:0000256" key="1">
    <source>
        <dbReference type="SAM" id="Phobius"/>
    </source>
</evidence>
<name>A0ABP4TD75_9ACTN</name>
<keyword evidence="3" id="KW-1185">Reference proteome</keyword>
<proteinExistence type="predicted"/>
<dbReference type="RefSeq" id="WP_163571700.1">
    <property type="nucleotide sequence ID" value="NZ_BAAANY010000013.1"/>
</dbReference>
<feature type="transmembrane region" description="Helical" evidence="1">
    <location>
        <begin position="35"/>
        <end position="52"/>
    </location>
</feature>
<evidence type="ECO:0000313" key="3">
    <source>
        <dbReference type="Proteomes" id="UP001500618"/>
    </source>
</evidence>
<evidence type="ECO:0008006" key="4">
    <source>
        <dbReference type="Google" id="ProtNLM"/>
    </source>
</evidence>
<keyword evidence="1" id="KW-0472">Membrane</keyword>
<dbReference type="Proteomes" id="UP001500618">
    <property type="component" value="Unassembled WGS sequence"/>
</dbReference>
<feature type="transmembrane region" description="Helical" evidence="1">
    <location>
        <begin position="134"/>
        <end position="152"/>
    </location>
</feature>
<gene>
    <name evidence="2" type="ORF">GCM10009765_38790</name>
</gene>
<organism evidence="2 3">
    <name type="scientific">Fodinicola feengrottensis</name>
    <dbReference type="NCBI Taxonomy" id="435914"/>
    <lineage>
        <taxon>Bacteria</taxon>
        <taxon>Bacillati</taxon>
        <taxon>Actinomycetota</taxon>
        <taxon>Actinomycetes</taxon>
        <taxon>Mycobacteriales</taxon>
        <taxon>Fodinicola</taxon>
    </lineage>
</organism>
<dbReference type="EMBL" id="BAAANY010000013">
    <property type="protein sequence ID" value="GAA1685731.1"/>
    <property type="molecule type" value="Genomic_DNA"/>
</dbReference>
<comment type="caution">
    <text evidence="2">The sequence shown here is derived from an EMBL/GenBank/DDBJ whole genome shotgun (WGS) entry which is preliminary data.</text>
</comment>
<protein>
    <recommendedName>
        <fullName evidence="4">PH domain-containing protein</fullName>
    </recommendedName>
</protein>
<keyword evidence="1" id="KW-1133">Transmembrane helix</keyword>
<reference evidence="3" key="1">
    <citation type="journal article" date="2019" name="Int. J. Syst. Evol. Microbiol.">
        <title>The Global Catalogue of Microorganisms (GCM) 10K type strain sequencing project: providing services to taxonomists for standard genome sequencing and annotation.</title>
        <authorList>
            <consortium name="The Broad Institute Genomics Platform"/>
            <consortium name="The Broad Institute Genome Sequencing Center for Infectious Disease"/>
            <person name="Wu L."/>
            <person name="Ma J."/>
        </authorList>
    </citation>
    <scope>NUCLEOTIDE SEQUENCE [LARGE SCALE GENOMIC DNA]</scope>
    <source>
        <strain evidence="3">JCM 14718</strain>
    </source>
</reference>
<feature type="transmembrane region" description="Helical" evidence="1">
    <location>
        <begin position="12"/>
        <end position="29"/>
    </location>
</feature>
<accession>A0ABP4TD75</accession>
<sequence>MGRRRRRRWTRFRAWGSLLTVVIGILLWQRAWWPATIFTGILAFYLLWVRLTRCRVETIRHRPCLWRVRGLLGTCDFHTGYKKSIPVLARGSGFAGLPTLMWRRDFFGTMPEPQPSPGGAGTPQPAGGRDNYDWIMMAVGVAGVLIAVAALVRDLIAG</sequence>